<accession>A0A401PVF8</accession>
<proteinExistence type="predicted"/>
<evidence type="ECO:0000313" key="1">
    <source>
        <dbReference type="EMBL" id="GCB77095.1"/>
    </source>
</evidence>
<feature type="non-terminal residue" evidence="1">
    <location>
        <position position="1"/>
    </location>
</feature>
<organism evidence="1 2">
    <name type="scientific">Scyliorhinus torazame</name>
    <name type="common">Cloudy catshark</name>
    <name type="synonym">Catulus torazame</name>
    <dbReference type="NCBI Taxonomy" id="75743"/>
    <lineage>
        <taxon>Eukaryota</taxon>
        <taxon>Metazoa</taxon>
        <taxon>Chordata</taxon>
        <taxon>Craniata</taxon>
        <taxon>Vertebrata</taxon>
        <taxon>Chondrichthyes</taxon>
        <taxon>Elasmobranchii</taxon>
        <taxon>Galeomorphii</taxon>
        <taxon>Galeoidea</taxon>
        <taxon>Carcharhiniformes</taxon>
        <taxon>Scyliorhinidae</taxon>
        <taxon>Scyliorhinus</taxon>
    </lineage>
</organism>
<keyword evidence="2" id="KW-1185">Reference proteome</keyword>
<dbReference type="AlphaFoldDB" id="A0A401PVF8"/>
<dbReference type="Proteomes" id="UP000288216">
    <property type="component" value="Unassembled WGS sequence"/>
</dbReference>
<gene>
    <name evidence="1" type="ORF">scyTo_0019241</name>
</gene>
<evidence type="ECO:0000313" key="2">
    <source>
        <dbReference type="Proteomes" id="UP000288216"/>
    </source>
</evidence>
<comment type="caution">
    <text evidence="1">The sequence shown here is derived from an EMBL/GenBank/DDBJ whole genome shotgun (WGS) entry which is preliminary data.</text>
</comment>
<name>A0A401PVF8_SCYTO</name>
<sequence>SRVRFPAWVTVCAESARSPRVCVGFLRVLRFPPTSPERRAVR</sequence>
<reference evidence="1 2" key="1">
    <citation type="journal article" date="2018" name="Nat. Ecol. Evol.">
        <title>Shark genomes provide insights into elasmobranch evolution and the origin of vertebrates.</title>
        <authorList>
            <person name="Hara Y"/>
            <person name="Yamaguchi K"/>
            <person name="Onimaru K"/>
            <person name="Kadota M"/>
            <person name="Koyanagi M"/>
            <person name="Keeley SD"/>
            <person name="Tatsumi K"/>
            <person name="Tanaka K"/>
            <person name="Motone F"/>
            <person name="Kageyama Y"/>
            <person name="Nozu R"/>
            <person name="Adachi N"/>
            <person name="Nishimura O"/>
            <person name="Nakagawa R"/>
            <person name="Tanegashima C"/>
            <person name="Kiyatake I"/>
            <person name="Matsumoto R"/>
            <person name="Murakumo K"/>
            <person name="Nishida K"/>
            <person name="Terakita A"/>
            <person name="Kuratani S"/>
            <person name="Sato K"/>
            <person name="Hyodo S Kuraku.S."/>
        </authorList>
    </citation>
    <scope>NUCLEOTIDE SEQUENCE [LARGE SCALE GENOMIC DNA]</scope>
</reference>
<dbReference type="EMBL" id="BFAA01014104">
    <property type="protein sequence ID" value="GCB77095.1"/>
    <property type="molecule type" value="Genomic_DNA"/>
</dbReference>
<protein>
    <submittedName>
        <fullName evidence="1">Uncharacterized protein</fullName>
    </submittedName>
</protein>